<evidence type="ECO:0000313" key="2">
    <source>
        <dbReference type="EMBL" id="KAG2853730.1"/>
    </source>
</evidence>
<evidence type="ECO:0000313" key="3">
    <source>
        <dbReference type="EMBL" id="KAG2899287.1"/>
    </source>
</evidence>
<dbReference type="EMBL" id="RCMI01000532">
    <property type="protein sequence ID" value="KAG2906737.1"/>
    <property type="molecule type" value="Genomic_DNA"/>
</dbReference>
<evidence type="ECO:0000313" key="4">
    <source>
        <dbReference type="EMBL" id="KAG2906737.1"/>
    </source>
</evidence>
<name>A0A8T1L540_9STRA</name>
<dbReference type="EMBL" id="RCML01000562">
    <property type="protein sequence ID" value="KAG2973739.1"/>
    <property type="molecule type" value="Genomic_DNA"/>
</dbReference>
<dbReference type="VEuPathDB" id="FungiDB:PC110_g17179"/>
<dbReference type="Proteomes" id="UP000697107">
    <property type="component" value="Unassembled WGS sequence"/>
</dbReference>
<dbReference type="Proteomes" id="UP000760860">
    <property type="component" value="Unassembled WGS sequence"/>
</dbReference>
<reference evidence="4" key="1">
    <citation type="submission" date="2018-10" db="EMBL/GenBank/DDBJ databases">
        <title>Effector identification in a new, highly contiguous assembly of the strawberry crown rot pathogen Phytophthora cactorum.</title>
        <authorList>
            <person name="Armitage A.D."/>
            <person name="Nellist C.F."/>
            <person name="Bates H."/>
            <person name="Vickerstaff R.J."/>
            <person name="Harrison R.J."/>
        </authorList>
    </citation>
    <scope>NUCLEOTIDE SEQUENCE</scope>
    <source>
        <strain evidence="2">15-7</strain>
        <strain evidence="4">4032</strain>
        <strain evidence="3">4040</strain>
        <strain evidence="5">P415</strain>
        <strain evidence="6">P421</strain>
    </source>
</reference>
<comment type="caution">
    <text evidence="4">The sequence shown here is derived from an EMBL/GenBank/DDBJ whole genome shotgun (WGS) entry which is preliminary data.</text>
</comment>
<dbReference type="Proteomes" id="UP000774804">
    <property type="component" value="Unassembled WGS sequence"/>
</dbReference>
<proteinExistence type="predicted"/>
<organism evidence="4 7">
    <name type="scientific">Phytophthora cactorum</name>
    <dbReference type="NCBI Taxonomy" id="29920"/>
    <lineage>
        <taxon>Eukaryota</taxon>
        <taxon>Sar</taxon>
        <taxon>Stramenopiles</taxon>
        <taxon>Oomycota</taxon>
        <taxon>Peronosporomycetes</taxon>
        <taxon>Peronosporales</taxon>
        <taxon>Peronosporaceae</taxon>
        <taxon>Phytophthora</taxon>
    </lineage>
</organism>
<dbReference type="EMBL" id="RCMG01000467">
    <property type="protein sequence ID" value="KAG2853730.1"/>
    <property type="molecule type" value="Genomic_DNA"/>
</dbReference>
<dbReference type="VEuPathDB" id="FungiDB:PC110_g21280"/>
<accession>A0A8T1L540</accession>
<dbReference type="AlphaFoldDB" id="A0A8T1L540"/>
<dbReference type="EMBL" id="RCMK01001212">
    <property type="protein sequence ID" value="KAG2899287.1"/>
    <property type="molecule type" value="Genomic_DNA"/>
</dbReference>
<feature type="compositionally biased region" description="Basic and acidic residues" evidence="1">
    <location>
        <begin position="81"/>
        <end position="93"/>
    </location>
</feature>
<evidence type="ECO:0000313" key="7">
    <source>
        <dbReference type="Proteomes" id="UP000774804"/>
    </source>
</evidence>
<evidence type="ECO:0000313" key="6">
    <source>
        <dbReference type="EMBL" id="KAG3215527.1"/>
    </source>
</evidence>
<gene>
    <name evidence="2" type="ORF">PC113_g13923</name>
    <name evidence="4" type="ORF">PC115_g14184</name>
    <name evidence="3" type="ORF">PC117_g22304</name>
    <name evidence="5" type="ORF">PC118_g14942</name>
    <name evidence="6" type="ORF">PC129_g13589</name>
</gene>
<dbReference type="EMBL" id="RCMV01000552">
    <property type="protein sequence ID" value="KAG3215527.1"/>
    <property type="molecule type" value="Genomic_DNA"/>
</dbReference>
<sequence length="300" mass="34463">MSLKRKKKEDPGNLDTWDIVTDSHELGDFYSTDFDIVAETQDPDDEESLSRGLSVLTVADAPKRKKTRTKKVTPKNKKTQMRTDKPQRQKSSDTILEKAFKKEKSYCSVVYRLDSICSDSLLCEEIGRSAHAMKQIQMEAWHLVNLHTLRCLENELPLPDYSSKTFFDHCCAGVSTTSQTYLIARKNPDLWESIKIYQSQRERTGLSEVDHLTGYSELKHELREQMVVNAGVMIREHFRKRLKLYVDITFGGLDSTLTKKQKREKADLVKAIMRACYSVDETGIAEALQMRDVLTPDDTE</sequence>
<evidence type="ECO:0000256" key="1">
    <source>
        <dbReference type="SAM" id="MobiDB-lite"/>
    </source>
</evidence>
<feature type="region of interest" description="Disordered" evidence="1">
    <location>
        <begin position="40"/>
        <end position="93"/>
    </location>
</feature>
<feature type="compositionally biased region" description="Basic residues" evidence="1">
    <location>
        <begin position="63"/>
        <end position="80"/>
    </location>
</feature>
<protein>
    <submittedName>
        <fullName evidence="4">Uncharacterized protein</fullName>
    </submittedName>
</protein>
<dbReference type="Proteomes" id="UP000735874">
    <property type="component" value="Unassembled WGS sequence"/>
</dbReference>
<dbReference type="Proteomes" id="UP000736787">
    <property type="component" value="Unassembled WGS sequence"/>
</dbReference>
<evidence type="ECO:0000313" key="5">
    <source>
        <dbReference type="EMBL" id="KAG2973739.1"/>
    </source>
</evidence>